<feature type="region of interest" description="Disordered" evidence="5">
    <location>
        <begin position="46"/>
        <end position="67"/>
    </location>
</feature>
<dbReference type="GO" id="GO:0009055">
    <property type="term" value="F:electron transfer activity"/>
    <property type="evidence" value="ECO:0007669"/>
    <property type="project" value="InterPro"/>
</dbReference>
<evidence type="ECO:0000256" key="1">
    <source>
        <dbReference type="ARBA" id="ARBA00022617"/>
    </source>
</evidence>
<name>A0A6I6MJC4_9CAUL</name>
<dbReference type="Pfam" id="PF00034">
    <property type="entry name" value="Cytochrom_C"/>
    <property type="match status" value="1"/>
</dbReference>
<keyword evidence="3 4" id="KW-0408">Iron</keyword>
<evidence type="ECO:0000313" key="8">
    <source>
        <dbReference type="Proteomes" id="UP000431269"/>
    </source>
</evidence>
<dbReference type="InterPro" id="IPR036909">
    <property type="entry name" value="Cyt_c-like_dom_sf"/>
</dbReference>
<feature type="domain" description="Cytochrome c" evidence="6">
    <location>
        <begin position="23"/>
        <end position="130"/>
    </location>
</feature>
<evidence type="ECO:0000256" key="4">
    <source>
        <dbReference type="PROSITE-ProRule" id="PRU00433"/>
    </source>
</evidence>
<evidence type="ECO:0000259" key="6">
    <source>
        <dbReference type="PROSITE" id="PS51007"/>
    </source>
</evidence>
<reference evidence="8" key="1">
    <citation type="submission" date="2019-12" db="EMBL/GenBank/DDBJ databases">
        <title>Complete genome of Terracaulis silvestris 0127_4.</title>
        <authorList>
            <person name="Vieira S."/>
            <person name="Riedel T."/>
            <person name="Sproer C."/>
            <person name="Pascual J."/>
            <person name="Boedeker C."/>
            <person name="Overmann J."/>
        </authorList>
    </citation>
    <scope>NUCLEOTIDE SEQUENCE [LARGE SCALE GENOMIC DNA]</scope>
    <source>
        <strain evidence="8">0127_4</strain>
    </source>
</reference>
<dbReference type="PROSITE" id="PS51007">
    <property type="entry name" value="CYTC"/>
    <property type="match status" value="1"/>
</dbReference>
<sequence>MIAAFAALSACAPQETAPLSGDALVARGDYLVNSVVLCGDCHTPMGPQGPDQTRRLQGGPNLTTPTIDIPWGDVVPSIAGTPAYYTEDQFIAFLQTGVRPDGTHPRPPMPPYRLNEDDARAVAAYIATLPRGGEEHTEDSH</sequence>
<gene>
    <name evidence="7" type="primary">adhB</name>
    <name evidence="7" type="ORF">DSM104635_00014</name>
</gene>
<protein>
    <submittedName>
        <fullName evidence="7">Alcohol dehydrogenase cytochrome c subunit</fullName>
    </submittedName>
</protein>
<dbReference type="InterPro" id="IPR009056">
    <property type="entry name" value="Cyt_c-like_dom"/>
</dbReference>
<evidence type="ECO:0000256" key="3">
    <source>
        <dbReference type="ARBA" id="ARBA00023004"/>
    </source>
</evidence>
<organism evidence="7 8">
    <name type="scientific">Terricaulis silvestris</name>
    <dbReference type="NCBI Taxonomy" id="2686094"/>
    <lineage>
        <taxon>Bacteria</taxon>
        <taxon>Pseudomonadati</taxon>
        <taxon>Pseudomonadota</taxon>
        <taxon>Alphaproteobacteria</taxon>
        <taxon>Caulobacterales</taxon>
        <taxon>Caulobacteraceae</taxon>
        <taxon>Terricaulis</taxon>
    </lineage>
</organism>
<dbReference type="GO" id="GO:0046872">
    <property type="term" value="F:metal ion binding"/>
    <property type="evidence" value="ECO:0007669"/>
    <property type="project" value="UniProtKB-KW"/>
</dbReference>
<dbReference type="EMBL" id="CP047045">
    <property type="protein sequence ID" value="QGZ93208.1"/>
    <property type="molecule type" value="Genomic_DNA"/>
</dbReference>
<dbReference type="Gene3D" id="1.10.760.10">
    <property type="entry name" value="Cytochrome c-like domain"/>
    <property type="match status" value="1"/>
</dbReference>
<keyword evidence="8" id="KW-1185">Reference proteome</keyword>
<keyword evidence="1 4" id="KW-0349">Heme</keyword>
<accession>A0A6I6MJC4</accession>
<evidence type="ECO:0000313" key="7">
    <source>
        <dbReference type="EMBL" id="QGZ93208.1"/>
    </source>
</evidence>
<keyword evidence="2 4" id="KW-0479">Metal-binding</keyword>
<evidence type="ECO:0000256" key="5">
    <source>
        <dbReference type="SAM" id="MobiDB-lite"/>
    </source>
</evidence>
<dbReference type="Proteomes" id="UP000431269">
    <property type="component" value="Chromosome"/>
</dbReference>
<dbReference type="KEGG" id="tsv:DSM104635_00014"/>
<dbReference type="SUPFAM" id="SSF46626">
    <property type="entry name" value="Cytochrome c"/>
    <property type="match status" value="1"/>
</dbReference>
<dbReference type="GO" id="GO:0020037">
    <property type="term" value="F:heme binding"/>
    <property type="evidence" value="ECO:0007669"/>
    <property type="project" value="InterPro"/>
</dbReference>
<proteinExistence type="predicted"/>
<evidence type="ECO:0000256" key="2">
    <source>
        <dbReference type="ARBA" id="ARBA00022723"/>
    </source>
</evidence>
<dbReference type="AlphaFoldDB" id="A0A6I6MJC4"/>